<proteinExistence type="predicted"/>
<reference evidence="1" key="1">
    <citation type="submission" date="2020-05" db="EMBL/GenBank/DDBJ databases">
        <title>Large-scale comparative analyses of tick genomes elucidate their genetic diversity and vector capacities.</title>
        <authorList>
            <person name="Jia N."/>
            <person name="Wang J."/>
            <person name="Shi W."/>
            <person name="Du L."/>
            <person name="Sun Y."/>
            <person name="Zhan W."/>
            <person name="Jiang J."/>
            <person name="Wang Q."/>
            <person name="Zhang B."/>
            <person name="Ji P."/>
            <person name="Sakyi L.B."/>
            <person name="Cui X."/>
            <person name="Yuan T."/>
            <person name="Jiang B."/>
            <person name="Yang W."/>
            <person name="Lam T.T.-Y."/>
            <person name="Chang Q."/>
            <person name="Ding S."/>
            <person name="Wang X."/>
            <person name="Zhu J."/>
            <person name="Ruan X."/>
            <person name="Zhao L."/>
            <person name="Wei J."/>
            <person name="Que T."/>
            <person name="Du C."/>
            <person name="Cheng J."/>
            <person name="Dai P."/>
            <person name="Han X."/>
            <person name="Huang E."/>
            <person name="Gao Y."/>
            <person name="Liu J."/>
            <person name="Shao H."/>
            <person name="Ye R."/>
            <person name="Li L."/>
            <person name="Wei W."/>
            <person name="Wang X."/>
            <person name="Wang C."/>
            <person name="Yang T."/>
            <person name="Huo Q."/>
            <person name="Li W."/>
            <person name="Guo W."/>
            <person name="Chen H."/>
            <person name="Zhou L."/>
            <person name="Ni X."/>
            <person name="Tian J."/>
            <person name="Zhou Y."/>
            <person name="Sheng Y."/>
            <person name="Liu T."/>
            <person name="Pan Y."/>
            <person name="Xia L."/>
            <person name="Li J."/>
            <person name="Zhao F."/>
            <person name="Cao W."/>
        </authorList>
    </citation>
    <scope>NUCLEOTIDE SEQUENCE</scope>
    <source>
        <strain evidence="1">Dsil-2018</strain>
    </source>
</reference>
<dbReference type="Proteomes" id="UP000821865">
    <property type="component" value="Chromosome 7"/>
</dbReference>
<evidence type="ECO:0000313" key="2">
    <source>
        <dbReference type="Proteomes" id="UP000821865"/>
    </source>
</evidence>
<name>A0ACB8CFX6_DERSI</name>
<protein>
    <submittedName>
        <fullName evidence="1">Uncharacterized protein</fullName>
    </submittedName>
</protein>
<comment type="caution">
    <text evidence="1">The sequence shown here is derived from an EMBL/GenBank/DDBJ whole genome shotgun (WGS) entry which is preliminary data.</text>
</comment>
<evidence type="ECO:0000313" key="1">
    <source>
        <dbReference type="EMBL" id="KAH7941587.1"/>
    </source>
</evidence>
<keyword evidence="2" id="KW-1185">Reference proteome</keyword>
<gene>
    <name evidence="1" type="ORF">HPB49_015087</name>
</gene>
<dbReference type="EMBL" id="CM023476">
    <property type="protein sequence ID" value="KAH7941587.1"/>
    <property type="molecule type" value="Genomic_DNA"/>
</dbReference>
<sequence length="349" mass="39610">MKVTTRAYKAVCLKAELDESGAAAKSMQVRVNVISTDKGIVIVIGSSFKQAHFIAYFQGAVFIENFSHGRILPVVCYYKISQAFRPYPMNYTVEDIPGNLCSHVNLAYFGLNETTWTIKPDSRKFDQLKTKFPRLKTLLSIGGWKNSRAQVISFMASTMTRRRAFINHTVQTLLSNGFDGLDIFWMFRGEVHGDRNGTDKINFVRLLEELYAAFKGHKLLLTATVPIDQHILDAGYDIPAIDRYLDWMNVIGYGLRGYRNGRADIHSPLHPRTFDQPDVRQLNVEQGLQALLDRGASRRKLVLGVAFFGLVYRLAVPENTTLHAPIDFFKWPENGAFLKSKTINAYFEV</sequence>
<accession>A0ACB8CFX6</accession>
<organism evidence="1 2">
    <name type="scientific">Dermacentor silvarum</name>
    <name type="common">Tick</name>
    <dbReference type="NCBI Taxonomy" id="543639"/>
    <lineage>
        <taxon>Eukaryota</taxon>
        <taxon>Metazoa</taxon>
        <taxon>Ecdysozoa</taxon>
        <taxon>Arthropoda</taxon>
        <taxon>Chelicerata</taxon>
        <taxon>Arachnida</taxon>
        <taxon>Acari</taxon>
        <taxon>Parasitiformes</taxon>
        <taxon>Ixodida</taxon>
        <taxon>Ixodoidea</taxon>
        <taxon>Ixodidae</taxon>
        <taxon>Rhipicephalinae</taxon>
        <taxon>Dermacentor</taxon>
    </lineage>
</organism>